<evidence type="ECO:0000313" key="3">
    <source>
        <dbReference type="Proteomes" id="UP000318413"/>
    </source>
</evidence>
<sequence length="244" mass="26361">MQAGAQLVPLCDLAQRLGRADAAREIGETIDGLIDMLDAIDGDPEGEDDERGSVLMIAPGNDYDPADDDSAPDGLPGVPEDAEDDDGDCCSARDDDPGFYISDVRGLPGDPDDAEVAYTEWNTRGRHKLSHGGEQRPGLRGWPIGEDDEDDDRDTSIEDDRRGFDPESDLGVDDFGEQEHEQIHDDVPMLPVFAIEPDSETGKRPLLGHLNLQSSYGSLGGEIATDTGGVHWRAIWPDEIGVPV</sequence>
<evidence type="ECO:0000313" key="2">
    <source>
        <dbReference type="EMBL" id="TPG13162.1"/>
    </source>
</evidence>
<comment type="caution">
    <text evidence="2">The sequence shown here is derived from an EMBL/GenBank/DDBJ whole genome shotgun (WGS) entry which is preliminary data.</text>
</comment>
<feature type="region of interest" description="Disordered" evidence="1">
    <location>
        <begin position="60"/>
        <end position="91"/>
    </location>
</feature>
<name>A0A502CK99_9SPHN</name>
<organism evidence="2 3">
    <name type="scientific">Sphingomonas oligophenolica</name>
    <dbReference type="NCBI Taxonomy" id="301154"/>
    <lineage>
        <taxon>Bacteria</taxon>
        <taxon>Pseudomonadati</taxon>
        <taxon>Pseudomonadota</taxon>
        <taxon>Alphaproteobacteria</taxon>
        <taxon>Sphingomonadales</taxon>
        <taxon>Sphingomonadaceae</taxon>
        <taxon>Sphingomonas</taxon>
    </lineage>
</organism>
<dbReference type="Proteomes" id="UP000318413">
    <property type="component" value="Unassembled WGS sequence"/>
</dbReference>
<evidence type="ECO:0000256" key="1">
    <source>
        <dbReference type="SAM" id="MobiDB-lite"/>
    </source>
</evidence>
<reference evidence="2 3" key="1">
    <citation type="journal article" date="2019" name="Environ. Microbiol.">
        <title>Species interactions and distinct microbial communities in high Arctic permafrost affected cryosols are associated with the CH4 and CO2 gas fluxes.</title>
        <authorList>
            <person name="Altshuler I."/>
            <person name="Hamel J."/>
            <person name="Turney S."/>
            <person name="Magnuson E."/>
            <person name="Levesque R."/>
            <person name="Greer C."/>
            <person name="Whyte L.G."/>
        </authorList>
    </citation>
    <scope>NUCLEOTIDE SEQUENCE [LARGE SCALE GENOMIC DNA]</scope>
    <source>
        <strain evidence="2 3">S5.1</strain>
    </source>
</reference>
<gene>
    <name evidence="2" type="ORF">EAH84_07115</name>
</gene>
<keyword evidence="3" id="KW-1185">Reference proteome</keyword>
<protein>
    <submittedName>
        <fullName evidence="2">Uncharacterized protein</fullName>
    </submittedName>
</protein>
<feature type="compositionally biased region" description="Basic and acidic residues" evidence="1">
    <location>
        <begin position="154"/>
        <end position="165"/>
    </location>
</feature>
<dbReference type="EMBL" id="RCZK01000004">
    <property type="protein sequence ID" value="TPG13162.1"/>
    <property type="molecule type" value="Genomic_DNA"/>
</dbReference>
<dbReference type="AlphaFoldDB" id="A0A502CK99"/>
<feature type="region of interest" description="Disordered" evidence="1">
    <location>
        <begin position="126"/>
        <end position="173"/>
    </location>
</feature>
<accession>A0A502CK99</accession>
<proteinExistence type="predicted"/>